<proteinExistence type="predicted"/>
<organism evidence="1 2">
    <name type="scientific">Candidatus Thiodiazotropha taylori</name>
    <dbReference type="NCBI Taxonomy" id="2792791"/>
    <lineage>
        <taxon>Bacteria</taxon>
        <taxon>Pseudomonadati</taxon>
        <taxon>Pseudomonadota</taxon>
        <taxon>Gammaproteobacteria</taxon>
        <taxon>Chromatiales</taxon>
        <taxon>Sedimenticolaceae</taxon>
        <taxon>Candidatus Thiodiazotropha</taxon>
    </lineage>
</organism>
<evidence type="ECO:0000313" key="1">
    <source>
        <dbReference type="EMBL" id="MCG7944963.1"/>
    </source>
</evidence>
<protein>
    <submittedName>
        <fullName evidence="1">Uncharacterized protein</fullName>
    </submittedName>
</protein>
<comment type="caution">
    <text evidence="1">The sequence shown here is derived from an EMBL/GenBank/DDBJ whole genome shotgun (WGS) entry which is preliminary data.</text>
</comment>
<gene>
    <name evidence="1" type="ORF">JAZ07_01300</name>
</gene>
<dbReference type="Proteomes" id="UP000886667">
    <property type="component" value="Unassembled WGS sequence"/>
</dbReference>
<sequence length="90" mass="10264">MKKFGDMRSAVEKSQVVDGQVVEYIEFPDDEISVEVNANLPGLNPELKQLLEIFEKQDNGEQITLVEQTVLSQYTDPEFEIEDLFEGVDL</sequence>
<accession>A0A9E4N3L1</accession>
<dbReference type="EMBL" id="JAEPCM010000016">
    <property type="protein sequence ID" value="MCG7944963.1"/>
    <property type="molecule type" value="Genomic_DNA"/>
</dbReference>
<dbReference type="AlphaFoldDB" id="A0A9E4N3L1"/>
<reference evidence="1" key="1">
    <citation type="journal article" date="2021" name="Proc. Natl. Acad. Sci. U.S.A.">
        <title>Global biogeography of chemosynthetic symbionts reveals both localized and globally distributed symbiont groups. .</title>
        <authorList>
            <person name="Osvatic J.T."/>
            <person name="Wilkins L.G.E."/>
            <person name="Leibrecht L."/>
            <person name="Leray M."/>
            <person name="Zauner S."/>
            <person name="Polzin J."/>
            <person name="Camacho Y."/>
            <person name="Gros O."/>
            <person name="van Gils J.A."/>
            <person name="Eisen J.A."/>
            <person name="Petersen J.M."/>
            <person name="Yuen B."/>
        </authorList>
    </citation>
    <scope>NUCLEOTIDE SEQUENCE</scope>
    <source>
        <strain evidence="1">MAGclacostrist064TRANS</strain>
    </source>
</reference>
<name>A0A9E4N3L1_9GAMM</name>
<evidence type="ECO:0000313" key="2">
    <source>
        <dbReference type="Proteomes" id="UP000886667"/>
    </source>
</evidence>